<proteinExistence type="inferred from homology"/>
<evidence type="ECO:0000256" key="3">
    <source>
        <dbReference type="ARBA" id="ARBA00022475"/>
    </source>
</evidence>
<gene>
    <name evidence="9" type="ORF">SAMN02983006_00582</name>
</gene>
<dbReference type="InterPro" id="IPR000515">
    <property type="entry name" value="MetI-like"/>
</dbReference>
<evidence type="ECO:0000256" key="2">
    <source>
        <dbReference type="ARBA" id="ARBA00022448"/>
    </source>
</evidence>
<dbReference type="AlphaFoldDB" id="A0A1I4G356"/>
<evidence type="ECO:0000256" key="1">
    <source>
        <dbReference type="ARBA" id="ARBA00004651"/>
    </source>
</evidence>
<keyword evidence="3" id="KW-1003">Cell membrane</keyword>
<dbReference type="STRING" id="29563.SAMN02983006_00582"/>
<dbReference type="InterPro" id="IPR035906">
    <property type="entry name" value="MetI-like_sf"/>
</dbReference>
<dbReference type="PANTHER" id="PTHR30151">
    <property type="entry name" value="ALKANE SULFONATE ABC TRANSPORTER-RELATED, MEMBRANE SUBUNIT"/>
    <property type="match status" value="1"/>
</dbReference>
<reference evidence="9 10" key="1">
    <citation type="submission" date="2016-10" db="EMBL/GenBank/DDBJ databases">
        <authorList>
            <person name="de Groot N.N."/>
        </authorList>
    </citation>
    <scope>NUCLEOTIDE SEQUENCE [LARGE SCALE GENOMIC DNA]</scope>
    <source>
        <strain evidence="9 10">ATCC 51327</strain>
    </source>
</reference>
<feature type="transmembrane region" description="Helical" evidence="7">
    <location>
        <begin position="223"/>
        <end position="241"/>
    </location>
</feature>
<feature type="transmembrane region" description="Helical" evidence="7">
    <location>
        <begin position="193"/>
        <end position="211"/>
    </location>
</feature>
<name>A0A1I4G356_9FIRM</name>
<feature type="transmembrane region" description="Helical" evidence="7">
    <location>
        <begin position="64"/>
        <end position="89"/>
    </location>
</feature>
<comment type="subcellular location">
    <subcellularLocation>
        <location evidence="1 7">Cell membrane</location>
        <topology evidence="1 7">Multi-pass membrane protein</topology>
    </subcellularLocation>
</comment>
<accession>A0A1I4G356</accession>
<keyword evidence="2 7" id="KW-0813">Transport</keyword>
<organism evidence="9 10">
    <name type="scientific">Halanaerobium salsuginis</name>
    <dbReference type="NCBI Taxonomy" id="29563"/>
    <lineage>
        <taxon>Bacteria</taxon>
        <taxon>Bacillati</taxon>
        <taxon>Bacillota</taxon>
        <taxon>Clostridia</taxon>
        <taxon>Halanaerobiales</taxon>
        <taxon>Halanaerobiaceae</taxon>
        <taxon>Halanaerobium</taxon>
    </lineage>
</organism>
<dbReference type="Proteomes" id="UP000199006">
    <property type="component" value="Unassembled WGS sequence"/>
</dbReference>
<evidence type="ECO:0000256" key="5">
    <source>
        <dbReference type="ARBA" id="ARBA00022989"/>
    </source>
</evidence>
<evidence type="ECO:0000313" key="10">
    <source>
        <dbReference type="Proteomes" id="UP000199006"/>
    </source>
</evidence>
<dbReference type="RefSeq" id="WP_089859405.1">
    <property type="nucleotide sequence ID" value="NZ_FOTI01000004.1"/>
</dbReference>
<feature type="transmembrane region" description="Helical" evidence="7">
    <location>
        <begin position="12"/>
        <end position="32"/>
    </location>
</feature>
<sequence length="265" mass="29543">MFKQAVGRKLKALLLPAVIFIIWCLGSKLQLFNSYLVPPPAKVFTTALYLLKKGILLRHLVVSFYRVFVGFAITFLTAFLLAVIIALNTKLSAYILPLLEFIRHIPPIALIPLLILWLGIGEESKLMVIVLATFFPVFLNTLSGINNCDPKLVEVGHVFGLSRRERFFKIVLPQALPAIIVGMQIGLGYSWRSLIGAELIAASSGIGYMIIEAEQLSRPDIILVGVFTIGLFGCLIDYLFFKLTAHYLERGNNQNAASFKNKQFN</sequence>
<dbReference type="OrthoDB" id="9796361at2"/>
<dbReference type="FunFam" id="1.10.3720.10:FF:000003">
    <property type="entry name" value="Aliphatic sulfonate ABC transporter permease"/>
    <property type="match status" value="1"/>
</dbReference>
<dbReference type="Gene3D" id="1.10.3720.10">
    <property type="entry name" value="MetI-like"/>
    <property type="match status" value="1"/>
</dbReference>
<dbReference type="PANTHER" id="PTHR30151:SF38">
    <property type="entry name" value="ALIPHATIC SULFONATES TRANSPORT PERMEASE PROTEIN SSUC-RELATED"/>
    <property type="match status" value="1"/>
</dbReference>
<dbReference type="GO" id="GO:0005886">
    <property type="term" value="C:plasma membrane"/>
    <property type="evidence" value="ECO:0007669"/>
    <property type="project" value="UniProtKB-SubCell"/>
</dbReference>
<keyword evidence="10" id="KW-1185">Reference proteome</keyword>
<dbReference type="CDD" id="cd06261">
    <property type="entry name" value="TM_PBP2"/>
    <property type="match status" value="1"/>
</dbReference>
<feature type="transmembrane region" description="Helical" evidence="7">
    <location>
        <begin position="126"/>
        <end position="146"/>
    </location>
</feature>
<feature type="transmembrane region" description="Helical" evidence="7">
    <location>
        <begin position="101"/>
        <end position="120"/>
    </location>
</feature>
<keyword evidence="6 7" id="KW-0472">Membrane</keyword>
<comment type="similarity">
    <text evidence="7">Belongs to the binding-protein-dependent transport system permease family.</text>
</comment>
<dbReference type="GO" id="GO:0042918">
    <property type="term" value="P:alkanesulfonate transmembrane transport"/>
    <property type="evidence" value="ECO:0007669"/>
    <property type="project" value="UniProtKB-ARBA"/>
</dbReference>
<evidence type="ECO:0000256" key="6">
    <source>
        <dbReference type="ARBA" id="ARBA00023136"/>
    </source>
</evidence>
<keyword evidence="4 7" id="KW-0812">Transmembrane</keyword>
<dbReference type="PROSITE" id="PS50928">
    <property type="entry name" value="ABC_TM1"/>
    <property type="match status" value="1"/>
</dbReference>
<evidence type="ECO:0000256" key="7">
    <source>
        <dbReference type="RuleBase" id="RU363032"/>
    </source>
</evidence>
<evidence type="ECO:0000313" key="9">
    <source>
        <dbReference type="EMBL" id="SFL23461.1"/>
    </source>
</evidence>
<keyword evidence="5 7" id="KW-1133">Transmembrane helix</keyword>
<dbReference type="SUPFAM" id="SSF161098">
    <property type="entry name" value="MetI-like"/>
    <property type="match status" value="1"/>
</dbReference>
<evidence type="ECO:0000256" key="4">
    <source>
        <dbReference type="ARBA" id="ARBA00022692"/>
    </source>
</evidence>
<dbReference type="EMBL" id="FOTI01000004">
    <property type="protein sequence ID" value="SFL23461.1"/>
    <property type="molecule type" value="Genomic_DNA"/>
</dbReference>
<evidence type="ECO:0000259" key="8">
    <source>
        <dbReference type="PROSITE" id="PS50928"/>
    </source>
</evidence>
<feature type="domain" description="ABC transmembrane type-1" evidence="8">
    <location>
        <begin position="60"/>
        <end position="240"/>
    </location>
</feature>
<protein>
    <submittedName>
        <fullName evidence="9">Sulfonate transport system permease protein</fullName>
    </submittedName>
</protein>
<dbReference type="Pfam" id="PF00528">
    <property type="entry name" value="BPD_transp_1"/>
    <property type="match status" value="1"/>
</dbReference>